<dbReference type="Pfam" id="PF12728">
    <property type="entry name" value="HTH_17"/>
    <property type="match status" value="1"/>
</dbReference>
<dbReference type="EMBL" id="CP046172">
    <property type="protein sequence ID" value="QIS13906.1"/>
    <property type="molecule type" value="Genomic_DNA"/>
</dbReference>
<dbReference type="Gene3D" id="1.10.10.10">
    <property type="entry name" value="Winged helix-like DNA-binding domain superfamily/Winged helix DNA-binding domain"/>
    <property type="match status" value="1"/>
</dbReference>
<dbReference type="AlphaFoldDB" id="A0A6G9YLK0"/>
<gene>
    <name evidence="2" type="ORF">F5544_30310</name>
</gene>
<evidence type="ECO:0000313" key="2">
    <source>
        <dbReference type="EMBL" id="QIS13906.1"/>
    </source>
</evidence>
<keyword evidence="3" id="KW-1185">Reference proteome</keyword>
<dbReference type="SUPFAM" id="SSF46955">
    <property type="entry name" value="Putative DNA-binding domain"/>
    <property type="match status" value="1"/>
</dbReference>
<dbReference type="InterPro" id="IPR036388">
    <property type="entry name" value="WH-like_DNA-bd_sf"/>
</dbReference>
<name>A0A6G9YLK0_9NOCA</name>
<protein>
    <submittedName>
        <fullName evidence="2">Helix-turn-helix domain-containing protein</fullName>
    </submittedName>
</protein>
<dbReference type="Proteomes" id="UP000503540">
    <property type="component" value="Chromosome"/>
</dbReference>
<dbReference type="KEGG" id="nah:F5544_30310"/>
<dbReference type="InterPro" id="IPR041657">
    <property type="entry name" value="HTH_17"/>
</dbReference>
<feature type="domain" description="Helix-turn-helix" evidence="1">
    <location>
        <begin position="13"/>
        <end position="63"/>
    </location>
</feature>
<proteinExistence type="predicted"/>
<evidence type="ECO:0000259" key="1">
    <source>
        <dbReference type="Pfam" id="PF12728"/>
    </source>
</evidence>
<accession>A0A6G9YLK0</accession>
<sequence length="66" mass="7517">MQSELVMINDDPWLTRESAAKYLGLEKKTLANWACSGVGPRFARVGGRPRYRLSDLEAWVEARYVS</sequence>
<organism evidence="2 3">
    <name type="scientific">Nocardia arthritidis</name>
    <dbReference type="NCBI Taxonomy" id="228602"/>
    <lineage>
        <taxon>Bacteria</taxon>
        <taxon>Bacillati</taxon>
        <taxon>Actinomycetota</taxon>
        <taxon>Actinomycetes</taxon>
        <taxon>Mycobacteriales</taxon>
        <taxon>Nocardiaceae</taxon>
        <taxon>Nocardia</taxon>
    </lineage>
</organism>
<dbReference type="InterPro" id="IPR009061">
    <property type="entry name" value="DNA-bd_dom_put_sf"/>
</dbReference>
<reference evidence="2 3" key="1">
    <citation type="journal article" date="2019" name="ACS Chem. Biol.">
        <title>Identification and Mobilization of a Cryptic Antibiotic Biosynthesis Gene Locus from a Human-Pathogenic Nocardia Isolate.</title>
        <authorList>
            <person name="Herisse M."/>
            <person name="Ishida K."/>
            <person name="Porter J.L."/>
            <person name="Howden B."/>
            <person name="Hertweck C."/>
            <person name="Stinear T.P."/>
            <person name="Pidot S.J."/>
        </authorList>
    </citation>
    <scope>NUCLEOTIDE SEQUENCE [LARGE SCALE GENOMIC DNA]</scope>
    <source>
        <strain evidence="2 3">AUSMDU00012717</strain>
    </source>
</reference>
<evidence type="ECO:0000313" key="3">
    <source>
        <dbReference type="Proteomes" id="UP000503540"/>
    </source>
</evidence>